<dbReference type="Proteomes" id="UP000006591">
    <property type="component" value="Chromosome 3"/>
</dbReference>
<dbReference type="OMA" id="AASDECH"/>
<dbReference type="HOGENOM" id="CLU_519171_0_0_1"/>
<dbReference type="EnsemblPlants" id="ONIVA03G42420.1">
    <property type="protein sequence ID" value="ONIVA03G42420.1"/>
    <property type="gene ID" value="ONIVA03G42420"/>
</dbReference>
<dbReference type="eggNOG" id="ENOG502R1VH">
    <property type="taxonomic scope" value="Eukaryota"/>
</dbReference>
<proteinExistence type="predicted"/>
<accession>A0A0E0GW99</accession>
<evidence type="ECO:0000313" key="2">
    <source>
        <dbReference type="Proteomes" id="UP000006591"/>
    </source>
</evidence>
<keyword evidence="2" id="KW-1185">Reference proteome</keyword>
<dbReference type="PANTHER" id="PTHR35360">
    <property type="entry name" value="OS01G0324125 PROTEIN-RELATED"/>
    <property type="match status" value="1"/>
</dbReference>
<organism evidence="1">
    <name type="scientific">Oryza nivara</name>
    <name type="common">Indian wild rice</name>
    <name type="synonym">Oryza sativa f. spontanea</name>
    <dbReference type="NCBI Taxonomy" id="4536"/>
    <lineage>
        <taxon>Eukaryota</taxon>
        <taxon>Viridiplantae</taxon>
        <taxon>Streptophyta</taxon>
        <taxon>Embryophyta</taxon>
        <taxon>Tracheophyta</taxon>
        <taxon>Spermatophyta</taxon>
        <taxon>Magnoliopsida</taxon>
        <taxon>Liliopsida</taxon>
        <taxon>Poales</taxon>
        <taxon>Poaceae</taxon>
        <taxon>BOP clade</taxon>
        <taxon>Oryzoideae</taxon>
        <taxon>Oryzeae</taxon>
        <taxon>Oryzinae</taxon>
        <taxon>Oryza</taxon>
    </lineage>
</organism>
<name>A0A0E0GW99_ORYNI</name>
<dbReference type="AlphaFoldDB" id="A0A0E0GW99"/>
<sequence>MEKTGNEAHKAQPNGLLWAYWEAHFKAFFFFSPRALPFVSTRKPRNQERKKSRTCDMDQEFHFDPFTGGDFDYPDGESFSGGASSGFSSSGSVQLRVRGHPGRVSESFSGGAASGELDYLGSSGCSSSGGDDLHGGCPSSCGEQLRVPGYPDRDGELFSGGAASGGFDYPGSCGRSSSAGEELHGHPYRDGYSFSGGAASDECHFLGRSGFPSSGGERLLVHRHPDRYRCGEPFSGGYARGHGDLLGWSSCHSSCSQLLQDPATIVIVINDGAHAHGGGLAQAGQASSMSVPLVKSKQGTSLVPQLKLGPSAAPNLLHWLMEHILWDALEFSISWTTLRRHQPKLPSEWSWWMAMGSPFIQIDGICSIAASVMCVEAQHRLAFETLHGIGSFSLKAKRPKGVKKKCINKKVWSPADGAFVEDVLKVVAKGRGVETTQGIFLPINGYHMYKNVQKDVSHEAAVRLLLAHGPLLATLWVNDEYMICTTKNDLVYRGSSNREKDPNHMVVCFAYRFVGEELHLRVLDNHTEDGPCIDEIHLLTLKEPLTKELIDRYRKKGQTESFLSNSANKVKAMLIRRLMTKYSELESSQGSSSCGRQSWEK</sequence>
<dbReference type="Gramene" id="ONIVA03G42420.1">
    <property type="protein sequence ID" value="ONIVA03G42420.1"/>
    <property type="gene ID" value="ONIVA03G42420"/>
</dbReference>
<reference evidence="1" key="1">
    <citation type="submission" date="2015-04" db="UniProtKB">
        <authorList>
            <consortium name="EnsemblPlants"/>
        </authorList>
    </citation>
    <scope>IDENTIFICATION</scope>
    <source>
        <strain evidence="1">SL10</strain>
    </source>
</reference>
<dbReference type="PANTHER" id="PTHR35360:SF2">
    <property type="entry name" value="OS01G0324125 PROTEIN"/>
    <property type="match status" value="1"/>
</dbReference>
<protein>
    <submittedName>
        <fullName evidence="1">Uncharacterized protein</fullName>
    </submittedName>
</protein>
<evidence type="ECO:0000313" key="1">
    <source>
        <dbReference type="EnsemblPlants" id="ONIVA03G42420.1"/>
    </source>
</evidence>
<reference evidence="1" key="2">
    <citation type="submission" date="2018-04" db="EMBL/GenBank/DDBJ databases">
        <title>OnivRS2 (Oryza nivara Reference Sequence Version 2).</title>
        <authorList>
            <person name="Zhang J."/>
            <person name="Kudrna D."/>
            <person name="Lee S."/>
            <person name="Talag J."/>
            <person name="Rajasekar S."/>
            <person name="Welchert J."/>
            <person name="Hsing Y.-I."/>
            <person name="Wing R.A."/>
        </authorList>
    </citation>
    <scope>NUCLEOTIDE SEQUENCE [LARGE SCALE GENOMIC DNA]</scope>
    <source>
        <strain evidence="1">SL10</strain>
    </source>
</reference>